<evidence type="ECO:0000256" key="5">
    <source>
        <dbReference type="ARBA" id="ARBA00022527"/>
    </source>
</evidence>
<dbReference type="GO" id="GO:0050832">
    <property type="term" value="P:defense response to fungus"/>
    <property type="evidence" value="ECO:0007669"/>
    <property type="project" value="UniProtKB-ARBA"/>
</dbReference>
<dbReference type="GO" id="GO:0009791">
    <property type="term" value="P:post-embryonic development"/>
    <property type="evidence" value="ECO:0007669"/>
    <property type="project" value="UniProtKB-ARBA"/>
</dbReference>
<dbReference type="FunFam" id="3.80.10.10:FF:000453">
    <property type="entry name" value="Leucine-rich receptor-like protein kinase family protein"/>
    <property type="match status" value="1"/>
</dbReference>
<dbReference type="Pfam" id="PF00069">
    <property type="entry name" value="Pkinase"/>
    <property type="match status" value="1"/>
</dbReference>
<dbReference type="SMART" id="SM00369">
    <property type="entry name" value="LRR_TYP"/>
    <property type="match status" value="8"/>
</dbReference>
<evidence type="ECO:0000256" key="10">
    <source>
        <dbReference type="ARBA" id="ARBA00022737"/>
    </source>
</evidence>
<dbReference type="STRING" id="4072.A0A2G3A3Q6"/>
<dbReference type="PRINTS" id="PR00019">
    <property type="entry name" value="LEURICHRPT"/>
</dbReference>
<dbReference type="PANTHER" id="PTHR48053:SF113">
    <property type="entry name" value="PROTEIN KINASE DOMAIN-CONTAINING PROTEIN"/>
    <property type="match status" value="1"/>
</dbReference>
<evidence type="ECO:0000256" key="1">
    <source>
        <dbReference type="ARBA" id="ARBA00004251"/>
    </source>
</evidence>
<dbReference type="Gene3D" id="3.80.10.10">
    <property type="entry name" value="Ribonuclease Inhibitor"/>
    <property type="match status" value="4"/>
</dbReference>
<dbReference type="FunFam" id="3.80.10.10:FF:000041">
    <property type="entry name" value="LRR receptor-like serine/threonine-protein kinase ERECTA"/>
    <property type="match status" value="2"/>
</dbReference>
<keyword evidence="5" id="KW-0723">Serine/threonine-protein kinase</keyword>
<reference evidence="22 23" key="1">
    <citation type="journal article" date="2014" name="Nat. Genet.">
        <title>Genome sequence of the hot pepper provides insights into the evolution of pungency in Capsicum species.</title>
        <authorList>
            <person name="Kim S."/>
            <person name="Park M."/>
            <person name="Yeom S.I."/>
            <person name="Kim Y.M."/>
            <person name="Lee J.M."/>
            <person name="Lee H.A."/>
            <person name="Seo E."/>
            <person name="Choi J."/>
            <person name="Cheong K."/>
            <person name="Kim K.T."/>
            <person name="Jung K."/>
            <person name="Lee G.W."/>
            <person name="Oh S.K."/>
            <person name="Bae C."/>
            <person name="Kim S.B."/>
            <person name="Lee H.Y."/>
            <person name="Kim S.Y."/>
            <person name="Kim M.S."/>
            <person name="Kang B.C."/>
            <person name="Jo Y.D."/>
            <person name="Yang H.B."/>
            <person name="Jeong H.J."/>
            <person name="Kang W.H."/>
            <person name="Kwon J.K."/>
            <person name="Shin C."/>
            <person name="Lim J.Y."/>
            <person name="Park J.H."/>
            <person name="Huh J.H."/>
            <person name="Kim J.S."/>
            <person name="Kim B.D."/>
            <person name="Cohen O."/>
            <person name="Paran I."/>
            <person name="Suh M.C."/>
            <person name="Lee S.B."/>
            <person name="Kim Y.K."/>
            <person name="Shin Y."/>
            <person name="Noh S.J."/>
            <person name="Park J."/>
            <person name="Seo Y.S."/>
            <person name="Kwon S.Y."/>
            <person name="Kim H.A."/>
            <person name="Park J.M."/>
            <person name="Kim H.J."/>
            <person name="Choi S.B."/>
            <person name="Bosland P.W."/>
            <person name="Reeves G."/>
            <person name="Jo S.H."/>
            <person name="Lee B.W."/>
            <person name="Cho H.T."/>
            <person name="Choi H.S."/>
            <person name="Lee M.S."/>
            <person name="Yu Y."/>
            <person name="Do Choi Y."/>
            <person name="Park B.S."/>
            <person name="van Deynze A."/>
            <person name="Ashrafi H."/>
            <person name="Hill T."/>
            <person name="Kim W.T."/>
            <person name="Pai H.S."/>
            <person name="Ahn H.K."/>
            <person name="Yeam I."/>
            <person name="Giovannoni J.J."/>
            <person name="Rose J.K."/>
            <person name="Sorensen I."/>
            <person name="Lee S.J."/>
            <person name="Kim R.W."/>
            <person name="Choi I.Y."/>
            <person name="Choi B.S."/>
            <person name="Lim J.S."/>
            <person name="Lee Y.H."/>
            <person name="Choi D."/>
        </authorList>
    </citation>
    <scope>NUCLEOTIDE SEQUENCE [LARGE SCALE GENOMIC DNA]</scope>
    <source>
        <strain evidence="23">cv. CM334</strain>
    </source>
</reference>
<dbReference type="InterPro" id="IPR051716">
    <property type="entry name" value="Plant_RL_S/T_kinase"/>
</dbReference>
<dbReference type="InterPro" id="IPR011009">
    <property type="entry name" value="Kinase-like_dom_sf"/>
</dbReference>
<dbReference type="FunFam" id="3.80.10.10:FF:000095">
    <property type="entry name" value="LRR receptor-like serine/threonine-protein kinase GSO1"/>
    <property type="match status" value="1"/>
</dbReference>
<evidence type="ECO:0000256" key="16">
    <source>
        <dbReference type="ARBA" id="ARBA00023170"/>
    </source>
</evidence>
<organism evidence="22 23">
    <name type="scientific">Capsicum annuum</name>
    <name type="common">Capsicum pepper</name>
    <dbReference type="NCBI Taxonomy" id="4072"/>
    <lineage>
        <taxon>Eukaryota</taxon>
        <taxon>Viridiplantae</taxon>
        <taxon>Streptophyta</taxon>
        <taxon>Embryophyta</taxon>
        <taxon>Tracheophyta</taxon>
        <taxon>Spermatophyta</taxon>
        <taxon>Magnoliopsida</taxon>
        <taxon>eudicotyledons</taxon>
        <taxon>Gunneridae</taxon>
        <taxon>Pentapetalae</taxon>
        <taxon>asterids</taxon>
        <taxon>lamiids</taxon>
        <taxon>Solanales</taxon>
        <taxon>Solanaceae</taxon>
        <taxon>Solanoideae</taxon>
        <taxon>Capsiceae</taxon>
        <taxon>Capsicum</taxon>
    </lineage>
</organism>
<dbReference type="SMART" id="SM00220">
    <property type="entry name" value="S_TKc"/>
    <property type="match status" value="1"/>
</dbReference>
<dbReference type="InterPro" id="IPR003591">
    <property type="entry name" value="Leu-rich_rpt_typical-subtyp"/>
</dbReference>
<feature type="domain" description="Protein kinase" evidence="21">
    <location>
        <begin position="851"/>
        <end position="1132"/>
    </location>
</feature>
<dbReference type="GO" id="GO:0005886">
    <property type="term" value="C:plasma membrane"/>
    <property type="evidence" value="ECO:0007669"/>
    <property type="project" value="UniProtKB-SubCell"/>
</dbReference>
<evidence type="ECO:0000256" key="6">
    <source>
        <dbReference type="ARBA" id="ARBA00022614"/>
    </source>
</evidence>
<dbReference type="Proteomes" id="UP000222542">
    <property type="component" value="Unassembled WGS sequence"/>
</dbReference>
<evidence type="ECO:0000256" key="8">
    <source>
        <dbReference type="ARBA" id="ARBA00022692"/>
    </source>
</evidence>
<keyword evidence="12" id="KW-0418">Kinase</keyword>
<dbReference type="SUPFAM" id="SSF52058">
    <property type="entry name" value="L domain-like"/>
    <property type="match status" value="1"/>
</dbReference>
<comment type="subcellular location">
    <subcellularLocation>
        <location evidence="1">Cell membrane</location>
        <topology evidence="1">Single-pass type I membrane protein</topology>
    </subcellularLocation>
</comment>
<dbReference type="Pfam" id="PF13855">
    <property type="entry name" value="LRR_8"/>
    <property type="match status" value="3"/>
</dbReference>
<evidence type="ECO:0000256" key="9">
    <source>
        <dbReference type="ARBA" id="ARBA00022729"/>
    </source>
</evidence>
<sequence length="1138" mass="124638">MFPFPFTLKQPSLCSRKFPIPFPLLKLHFKFLPASHKHFLFISSLLNSTLILVQIMKIDVKNVIFFYLCCFSVSVCALNSHGTALLSLFKHWTAMPSSVKSSWNASDSTPCSWVGVECDTTHLVTSLNLSGYGISGQLGPEIAYLEHLRTIDLSYNAFFGSIPSQLIGNLHKLTYISLYANSLTGNIPDSLFSIPHLDSIYLFQNRLIGSIPSSIGNLTNLVSLFLYDNELSGPIPSSISSCTNLQQLYLNENNLVGSLPENLDKLEHLVYLDLSSNRLQGSIPFSLGGNCKDLDTLVLSSNNLNGSLPPSLSNCTNLRVLAAFSSGLSGPIPASLGQLTKLEKLYLADNNFSGKIPPELGKCQSLLELLLPENQLEGEIPSELGSLSQLQYLALYSNKLSGEIPRAIWKIQSLQHFLVYPNNLTGEVPLEMTELKQLKNISLFDNRFTGVIPQGLGINSSLTLLDFTNNAFRGPVPPNLCFGKKLQKLMLGYNHFEGGIPSQLGKCATLTRVILKKNKLSGAIPDFVKNINPIFLDLSENGFSGKIPASLANLVNVTSIDLSVNKLSGFIPPELANLVNLQVLDFSYNSLEGVLPSQLSNWQRLLQFDVSHHLLSGLIPSTFGSLGELSILSLSENNLSGGIPTSLFELEKLSELQLGGNALGGEIHQAIATTSRETLRLLNLSSNGLTGELPAELGKFTFLEKLDVAGNNITGTLRVLEGMRSLIFVNVSHNLFSGPVPANLMKFLNSTPTSFSGNLGLCVHCDPEEGSNCPENGTLRPCDLQSKNGGHLSGAETAMIALGVLLFTICLLLVIAYMLLWRKNSAKGVAICAQEGASSLLNKVLEATENLNDKYVISRGAHGIVFKAILGPGKVYAVKKLVFVGIKDGSTSMVREIQTIGKVRHRNLVKLEDFWLRKDYGLILYNYMENGSLHDILHEINPPVTLEWSVRYRIAIGTAQGLSYLHFDCDPAIVHRDIKPMNILLDSDLEPHISDFGIAKLLDQSGATSTSNTFQGTVGYMAPETAFAASKSKESDVYSYGVVLLELITRKRALDPSLYGNTDIVSWVRSIWTETEEIEKIVDPSLLDEFIDSSVMEQVIEVLSLALRCTEKDVSRRPSMKEVIKLLARSSLSIRSNY</sequence>
<dbReference type="FunFam" id="1.10.510.10:FF:000569">
    <property type="entry name" value="Serine/threonine-protein kinase-like protein CCR4"/>
    <property type="match status" value="1"/>
</dbReference>
<comment type="catalytic activity">
    <reaction evidence="19">
        <text>L-seryl-[protein] + ATP = O-phospho-L-seryl-[protein] + ADP + H(+)</text>
        <dbReference type="Rhea" id="RHEA:17989"/>
        <dbReference type="Rhea" id="RHEA-COMP:9863"/>
        <dbReference type="Rhea" id="RHEA-COMP:11604"/>
        <dbReference type="ChEBI" id="CHEBI:15378"/>
        <dbReference type="ChEBI" id="CHEBI:29999"/>
        <dbReference type="ChEBI" id="CHEBI:30616"/>
        <dbReference type="ChEBI" id="CHEBI:83421"/>
        <dbReference type="ChEBI" id="CHEBI:456216"/>
        <dbReference type="EC" id="2.7.11.1"/>
    </reaction>
</comment>
<comment type="similarity">
    <text evidence="2">Belongs to the protein kinase superfamily. Ser/Thr protein kinase family.</text>
</comment>
<keyword evidence="8 20" id="KW-0812">Transmembrane</keyword>
<dbReference type="GO" id="GO:0004674">
    <property type="term" value="F:protein serine/threonine kinase activity"/>
    <property type="evidence" value="ECO:0007669"/>
    <property type="project" value="UniProtKB-KW"/>
</dbReference>
<dbReference type="EC" id="2.7.11.1" evidence="3"/>
<dbReference type="GO" id="GO:0005524">
    <property type="term" value="F:ATP binding"/>
    <property type="evidence" value="ECO:0007669"/>
    <property type="project" value="UniProtKB-KW"/>
</dbReference>
<evidence type="ECO:0000256" key="13">
    <source>
        <dbReference type="ARBA" id="ARBA00022840"/>
    </source>
</evidence>
<evidence type="ECO:0000313" key="22">
    <source>
        <dbReference type="EMBL" id="PHT88864.1"/>
    </source>
</evidence>
<evidence type="ECO:0000256" key="14">
    <source>
        <dbReference type="ARBA" id="ARBA00022989"/>
    </source>
</evidence>
<evidence type="ECO:0000313" key="23">
    <source>
        <dbReference type="Proteomes" id="UP000222542"/>
    </source>
</evidence>
<evidence type="ECO:0000256" key="19">
    <source>
        <dbReference type="ARBA" id="ARBA00048679"/>
    </source>
</evidence>
<dbReference type="InterPro" id="IPR032675">
    <property type="entry name" value="LRR_dom_sf"/>
</dbReference>
<feature type="transmembrane region" description="Helical" evidence="20">
    <location>
        <begin position="63"/>
        <end position="89"/>
    </location>
</feature>
<dbReference type="Gene3D" id="1.10.510.10">
    <property type="entry name" value="Transferase(Phosphotransferase) domain 1"/>
    <property type="match status" value="1"/>
</dbReference>
<keyword evidence="16" id="KW-0675">Receptor</keyword>
<keyword evidence="11" id="KW-0547">Nucleotide-binding</keyword>
<dbReference type="InterPro" id="IPR000719">
    <property type="entry name" value="Prot_kinase_dom"/>
</dbReference>
<evidence type="ECO:0000256" key="12">
    <source>
        <dbReference type="ARBA" id="ARBA00022777"/>
    </source>
</evidence>
<protein>
    <recommendedName>
        <fullName evidence="3">non-specific serine/threonine protein kinase</fullName>
        <ecNumber evidence="3">2.7.11.1</ecNumber>
    </recommendedName>
</protein>
<keyword evidence="15 20" id="KW-0472">Membrane</keyword>
<dbReference type="Pfam" id="PF08263">
    <property type="entry name" value="LRRNT_2"/>
    <property type="match status" value="1"/>
</dbReference>
<dbReference type="PROSITE" id="PS00108">
    <property type="entry name" value="PROTEIN_KINASE_ST"/>
    <property type="match status" value="1"/>
</dbReference>
<gene>
    <name evidence="22" type="ORF">T459_10970</name>
</gene>
<keyword evidence="7" id="KW-0808">Transferase</keyword>
<name>A0A2G3A3Q6_CAPAN</name>
<dbReference type="InterPro" id="IPR001611">
    <property type="entry name" value="Leu-rich_rpt"/>
</dbReference>
<evidence type="ECO:0000259" key="21">
    <source>
        <dbReference type="PROSITE" id="PS50011"/>
    </source>
</evidence>
<evidence type="ECO:0000256" key="17">
    <source>
        <dbReference type="ARBA" id="ARBA00023180"/>
    </source>
</evidence>
<evidence type="ECO:0000256" key="7">
    <source>
        <dbReference type="ARBA" id="ARBA00022679"/>
    </source>
</evidence>
<evidence type="ECO:0000256" key="2">
    <source>
        <dbReference type="ARBA" id="ARBA00008684"/>
    </source>
</evidence>
<evidence type="ECO:0000256" key="15">
    <source>
        <dbReference type="ARBA" id="ARBA00023136"/>
    </source>
</evidence>
<dbReference type="FunFam" id="3.80.10.10:FF:000129">
    <property type="entry name" value="Leucine-rich repeat receptor-like kinase"/>
    <property type="match status" value="1"/>
</dbReference>
<keyword evidence="23" id="KW-1185">Reference proteome</keyword>
<dbReference type="InterPro" id="IPR008271">
    <property type="entry name" value="Ser/Thr_kinase_AS"/>
</dbReference>
<dbReference type="InterPro" id="IPR013210">
    <property type="entry name" value="LRR_N_plant-typ"/>
</dbReference>
<keyword evidence="6" id="KW-0433">Leucine-rich repeat</keyword>
<proteinExistence type="inferred from homology"/>
<comment type="catalytic activity">
    <reaction evidence="18">
        <text>L-threonyl-[protein] + ATP = O-phospho-L-threonyl-[protein] + ADP + H(+)</text>
        <dbReference type="Rhea" id="RHEA:46608"/>
        <dbReference type="Rhea" id="RHEA-COMP:11060"/>
        <dbReference type="Rhea" id="RHEA-COMP:11605"/>
        <dbReference type="ChEBI" id="CHEBI:15378"/>
        <dbReference type="ChEBI" id="CHEBI:30013"/>
        <dbReference type="ChEBI" id="CHEBI:30616"/>
        <dbReference type="ChEBI" id="CHEBI:61977"/>
        <dbReference type="ChEBI" id="CHEBI:456216"/>
        <dbReference type="EC" id="2.7.11.1"/>
    </reaction>
</comment>
<keyword evidence="4" id="KW-1003">Cell membrane</keyword>
<comment type="caution">
    <text evidence="22">The sequence shown here is derived from an EMBL/GenBank/DDBJ whole genome shotgun (WGS) entry which is preliminary data.</text>
</comment>
<accession>A0A2G3A3Q6</accession>
<feature type="transmembrane region" description="Helical" evidence="20">
    <location>
        <begin position="798"/>
        <end position="820"/>
    </location>
</feature>
<dbReference type="SMART" id="SM00365">
    <property type="entry name" value="LRR_SD22"/>
    <property type="match status" value="9"/>
</dbReference>
<keyword evidence="10" id="KW-0677">Repeat</keyword>
<evidence type="ECO:0000256" key="11">
    <source>
        <dbReference type="ARBA" id="ARBA00022741"/>
    </source>
</evidence>
<dbReference type="PANTHER" id="PTHR48053">
    <property type="entry name" value="LEUCINE RICH REPEAT FAMILY PROTEIN, EXPRESSED"/>
    <property type="match status" value="1"/>
</dbReference>
<keyword evidence="9" id="KW-0732">Signal</keyword>
<keyword evidence="17" id="KW-0325">Glycoprotein</keyword>
<keyword evidence="13" id="KW-0067">ATP-binding</keyword>
<dbReference type="Pfam" id="PF00560">
    <property type="entry name" value="LRR_1"/>
    <property type="match status" value="6"/>
</dbReference>
<dbReference type="EMBL" id="AYRZ02000003">
    <property type="protein sequence ID" value="PHT88864.1"/>
    <property type="molecule type" value="Genomic_DNA"/>
</dbReference>
<dbReference type="AlphaFoldDB" id="A0A2G3A3Q6"/>
<dbReference type="FunFam" id="3.30.200.20:FF:000260">
    <property type="entry name" value="LRR receptor-like serine/threonine-protein kinase RPK2"/>
    <property type="match status" value="1"/>
</dbReference>
<reference evidence="22 23" key="2">
    <citation type="journal article" date="2017" name="Genome Biol.">
        <title>New reference genome sequences of hot pepper reveal the massive evolution of plant disease-resistance genes by retroduplication.</title>
        <authorList>
            <person name="Kim S."/>
            <person name="Park J."/>
            <person name="Yeom S.I."/>
            <person name="Kim Y.M."/>
            <person name="Seo E."/>
            <person name="Kim K.T."/>
            <person name="Kim M.S."/>
            <person name="Lee J.M."/>
            <person name="Cheong K."/>
            <person name="Shin H.S."/>
            <person name="Kim S.B."/>
            <person name="Han K."/>
            <person name="Lee J."/>
            <person name="Park M."/>
            <person name="Lee H.A."/>
            <person name="Lee H.Y."/>
            <person name="Lee Y."/>
            <person name="Oh S."/>
            <person name="Lee J.H."/>
            <person name="Choi E."/>
            <person name="Choi E."/>
            <person name="Lee S.E."/>
            <person name="Jeon J."/>
            <person name="Kim H."/>
            <person name="Choi G."/>
            <person name="Song H."/>
            <person name="Lee J."/>
            <person name="Lee S.C."/>
            <person name="Kwon J.K."/>
            <person name="Lee H.Y."/>
            <person name="Koo N."/>
            <person name="Hong Y."/>
            <person name="Kim R.W."/>
            <person name="Kang W.H."/>
            <person name="Huh J.H."/>
            <person name="Kang B.C."/>
            <person name="Yang T.J."/>
            <person name="Lee Y.H."/>
            <person name="Bennetzen J.L."/>
            <person name="Choi D."/>
        </authorList>
    </citation>
    <scope>NUCLEOTIDE SEQUENCE [LARGE SCALE GENOMIC DNA]</scope>
    <source>
        <strain evidence="23">cv. CM334</strain>
    </source>
</reference>
<evidence type="ECO:0000256" key="4">
    <source>
        <dbReference type="ARBA" id="ARBA00022475"/>
    </source>
</evidence>
<dbReference type="SUPFAM" id="SSF52047">
    <property type="entry name" value="RNI-like"/>
    <property type="match status" value="2"/>
</dbReference>
<dbReference type="Gramene" id="PHT88864">
    <property type="protein sequence ID" value="PHT88864"/>
    <property type="gene ID" value="T459_10970"/>
</dbReference>
<dbReference type="SUPFAM" id="SSF56112">
    <property type="entry name" value="Protein kinase-like (PK-like)"/>
    <property type="match status" value="1"/>
</dbReference>
<dbReference type="Gene3D" id="3.30.200.20">
    <property type="entry name" value="Phosphorylase Kinase, domain 1"/>
    <property type="match status" value="1"/>
</dbReference>
<dbReference type="PROSITE" id="PS50011">
    <property type="entry name" value="PROTEIN_KINASE_DOM"/>
    <property type="match status" value="1"/>
</dbReference>
<evidence type="ECO:0000256" key="3">
    <source>
        <dbReference type="ARBA" id="ARBA00012513"/>
    </source>
</evidence>
<feature type="transmembrane region" description="Helical" evidence="20">
    <location>
        <begin position="38"/>
        <end position="56"/>
    </location>
</feature>
<keyword evidence="14 20" id="KW-1133">Transmembrane helix</keyword>
<evidence type="ECO:0000256" key="18">
    <source>
        <dbReference type="ARBA" id="ARBA00047899"/>
    </source>
</evidence>
<evidence type="ECO:0000256" key="20">
    <source>
        <dbReference type="SAM" id="Phobius"/>
    </source>
</evidence>
<dbReference type="OMA" id="CTDKRPE"/>